<accession>I2B9Y6</accession>
<dbReference type="RefSeq" id="WP_002440431.1">
    <property type="nucleotide sequence ID" value="NC_017910.1"/>
</dbReference>
<reference evidence="3 4" key="1">
    <citation type="journal article" date="2012" name="J. Bacteriol.">
        <title>Complete genome sequence of the B12-producing Shimwellia blattae strain DSM 4481, isolated from a cockroach.</title>
        <authorList>
            <person name="Brzuszkiewicz E."/>
            <person name="Waschkowitz T."/>
            <person name="Wiezer A."/>
            <person name="Daniel R."/>
        </authorList>
    </citation>
    <scope>NUCLEOTIDE SEQUENCE [LARGE SCALE GENOMIC DNA]</scope>
    <source>
        <strain evidence="4">ATCC 29907 / DSM 4481 / JCM 1650 / NBRC 105725 / CDC 9005-74</strain>
    </source>
</reference>
<sequence length="301" mass="33130">MSRYLKKEGLALRYLAMYLMSLRPGDRLKPISALRLDSGLSVGLLQGALMSLEQGGCVQIQRQGRNGSLLSQVDYPALLRYADIPALVCAMPLPYTKKYEGLATGLRQAFSGVPFWFAHMSGADVRVECLCNGLYDMAVMSRLAAEYYCAAPDCRVEIAILSGPDTCARHGVIRRQGDKGPVKRVALDSRSLDQRILTREQFPREAVDYIEISYHHCLHSLAQGMVDAVVWNTEDPDSIALRGLSATPLAPSDFVRSAAEAAVVIRKGDATTRQLLSTFVDVSQVVACQQQVIRGECDPRY</sequence>
<dbReference type="InterPro" id="IPR032791">
    <property type="entry name" value="YhfZ_C"/>
</dbReference>
<dbReference type="Pfam" id="PF14502">
    <property type="entry name" value="HTH_41"/>
    <property type="match status" value="1"/>
</dbReference>
<dbReference type="OrthoDB" id="147067at2"/>
<dbReference type="InterPro" id="IPR041444">
    <property type="entry name" value="HTH_41"/>
</dbReference>
<dbReference type="Pfam" id="PF14503">
    <property type="entry name" value="YhfZ_C"/>
    <property type="match status" value="1"/>
</dbReference>
<keyword evidence="4" id="KW-1185">Reference proteome</keyword>
<organism evidence="3 4">
    <name type="scientific">Shimwellia blattae (strain ATCC 29907 / DSM 4481 / JCM 1650 / NBRC 105725 / CDC 9005-74)</name>
    <name type="common">Escherichia blattae</name>
    <dbReference type="NCBI Taxonomy" id="630626"/>
    <lineage>
        <taxon>Bacteria</taxon>
        <taxon>Pseudomonadati</taxon>
        <taxon>Pseudomonadota</taxon>
        <taxon>Gammaproteobacteria</taxon>
        <taxon>Enterobacterales</taxon>
        <taxon>Enterobacteriaceae</taxon>
        <taxon>Shimwellia</taxon>
    </lineage>
</organism>
<evidence type="ECO:0000313" key="3">
    <source>
        <dbReference type="EMBL" id="AFJ47340.1"/>
    </source>
</evidence>
<accession>K6VYV8</accession>
<evidence type="ECO:0000313" key="4">
    <source>
        <dbReference type="Proteomes" id="UP000001955"/>
    </source>
</evidence>
<dbReference type="Gene3D" id="3.40.190.10">
    <property type="entry name" value="Periplasmic binding protein-like II"/>
    <property type="match status" value="2"/>
</dbReference>
<dbReference type="KEGG" id="ebt:EBL_c22490"/>
<feature type="domain" description="Uncharacterised protein YhfZ C-terminal" evidence="2">
    <location>
        <begin position="74"/>
        <end position="301"/>
    </location>
</feature>
<dbReference type="AlphaFoldDB" id="I2B9Y6"/>
<evidence type="ECO:0000259" key="1">
    <source>
        <dbReference type="Pfam" id="PF14502"/>
    </source>
</evidence>
<dbReference type="PATRIC" id="fig|630626.3.peg.2173"/>
<dbReference type="NCBIfam" id="NF041241">
    <property type="entry name" value="YhfZ_full"/>
    <property type="match status" value="1"/>
</dbReference>
<dbReference type="Proteomes" id="UP000001955">
    <property type="component" value="Chromosome"/>
</dbReference>
<name>I2B9Y6_SHIBC</name>
<gene>
    <name evidence="3" type="primary">yhfZ</name>
    <name evidence="3" type="ordered locus">EBL_c22490</name>
</gene>
<dbReference type="eggNOG" id="COG2188">
    <property type="taxonomic scope" value="Bacteria"/>
</dbReference>
<dbReference type="HOGENOM" id="CLU_073294_1_0_6"/>
<evidence type="ECO:0000259" key="2">
    <source>
        <dbReference type="Pfam" id="PF14503"/>
    </source>
</evidence>
<dbReference type="STRING" id="630626.EBL_c22490"/>
<proteinExistence type="predicted"/>
<dbReference type="SUPFAM" id="SSF53850">
    <property type="entry name" value="Periplasmic binding protein-like II"/>
    <property type="match status" value="1"/>
</dbReference>
<protein>
    <submittedName>
        <fullName evidence="3">Amino acid transporter</fullName>
    </submittedName>
</protein>
<dbReference type="EMBL" id="CP001560">
    <property type="protein sequence ID" value="AFJ47340.1"/>
    <property type="molecule type" value="Genomic_DNA"/>
</dbReference>
<feature type="domain" description="YhfZ helix-turn-helix" evidence="1">
    <location>
        <begin position="24"/>
        <end position="70"/>
    </location>
</feature>